<evidence type="ECO:0000256" key="8">
    <source>
        <dbReference type="ARBA" id="ARBA00023242"/>
    </source>
</evidence>
<evidence type="ECO:0000259" key="12">
    <source>
        <dbReference type="Pfam" id="PF01423"/>
    </source>
</evidence>
<dbReference type="GO" id="GO:0003723">
    <property type="term" value="F:RNA binding"/>
    <property type="evidence" value="ECO:0007669"/>
    <property type="project" value="UniProtKB-KW"/>
</dbReference>
<keyword evidence="8" id="KW-0539">Nucleus</keyword>
<feature type="region of interest" description="Disordered" evidence="11">
    <location>
        <begin position="105"/>
        <end position="161"/>
    </location>
</feature>
<dbReference type="GO" id="GO:0005685">
    <property type="term" value="C:U1 snRNP"/>
    <property type="evidence" value="ECO:0007669"/>
    <property type="project" value="TreeGrafter"/>
</dbReference>
<feature type="compositionally biased region" description="Gly residues" evidence="11">
    <location>
        <begin position="127"/>
        <end position="147"/>
    </location>
</feature>
<dbReference type="InterPro" id="IPR010920">
    <property type="entry name" value="LSM_dom_sf"/>
</dbReference>
<evidence type="ECO:0000256" key="3">
    <source>
        <dbReference type="ARBA" id="ARBA00009123"/>
    </source>
</evidence>
<dbReference type="GO" id="GO:0071013">
    <property type="term" value="C:catalytic step 2 spliceosome"/>
    <property type="evidence" value="ECO:0007669"/>
    <property type="project" value="TreeGrafter"/>
</dbReference>
<dbReference type="Pfam" id="PF01423">
    <property type="entry name" value="LSM"/>
    <property type="match status" value="1"/>
</dbReference>
<dbReference type="GO" id="GO:0005737">
    <property type="term" value="C:cytoplasm"/>
    <property type="evidence" value="ECO:0007669"/>
    <property type="project" value="UniProtKB-SubCell"/>
</dbReference>
<dbReference type="OrthoDB" id="2020720at2759"/>
<keyword evidence="6" id="KW-0694">RNA-binding</keyword>
<keyword evidence="5" id="KW-0507">mRNA processing</keyword>
<dbReference type="GO" id="GO:0070990">
    <property type="term" value="F:snRNP binding"/>
    <property type="evidence" value="ECO:0007669"/>
    <property type="project" value="TreeGrafter"/>
</dbReference>
<accession>A0A9W6YVH3</accession>
<evidence type="ECO:0000256" key="1">
    <source>
        <dbReference type="ARBA" id="ARBA00004123"/>
    </source>
</evidence>
<comment type="subcellular location">
    <subcellularLocation>
        <location evidence="2">Cytoplasm</location>
    </subcellularLocation>
    <subcellularLocation>
        <location evidence="1">Nucleus</location>
    </subcellularLocation>
</comment>
<evidence type="ECO:0000256" key="11">
    <source>
        <dbReference type="SAM" id="MobiDB-lite"/>
    </source>
</evidence>
<dbReference type="PANTHER" id="PTHR10701">
    <property type="entry name" value="SMALL NUCLEAR RIBONUCLEOPROTEIN-ASSOCIATED PROTEIN B AND N"/>
    <property type="match status" value="1"/>
</dbReference>
<evidence type="ECO:0000256" key="2">
    <source>
        <dbReference type="ARBA" id="ARBA00004496"/>
    </source>
</evidence>
<feature type="compositionally biased region" description="Low complexity" evidence="11">
    <location>
        <begin position="106"/>
        <end position="126"/>
    </location>
</feature>
<evidence type="ECO:0000256" key="9">
    <source>
        <dbReference type="ARBA" id="ARBA00023274"/>
    </source>
</evidence>
<evidence type="ECO:0000256" key="5">
    <source>
        <dbReference type="ARBA" id="ARBA00022664"/>
    </source>
</evidence>
<feature type="compositionally biased region" description="Basic residues" evidence="11">
    <location>
        <begin position="152"/>
        <end position="161"/>
    </location>
</feature>
<gene>
    <name evidence="13" type="ORF">Amon01_000293400</name>
</gene>
<dbReference type="InterPro" id="IPR001163">
    <property type="entry name" value="Sm_dom_euk/arc"/>
</dbReference>
<dbReference type="SUPFAM" id="SSF50182">
    <property type="entry name" value="Sm-like ribonucleoproteins"/>
    <property type="match status" value="1"/>
</dbReference>
<dbReference type="Proteomes" id="UP001165063">
    <property type="component" value="Unassembled WGS sequence"/>
</dbReference>
<evidence type="ECO:0000313" key="14">
    <source>
        <dbReference type="Proteomes" id="UP001165063"/>
    </source>
</evidence>
<dbReference type="InterPro" id="IPR050914">
    <property type="entry name" value="snRNP_SmB/NAA38-like"/>
</dbReference>
<dbReference type="GO" id="GO:0000398">
    <property type="term" value="P:mRNA splicing, via spliceosome"/>
    <property type="evidence" value="ECO:0007669"/>
    <property type="project" value="TreeGrafter"/>
</dbReference>
<evidence type="ECO:0000313" key="13">
    <source>
        <dbReference type="EMBL" id="GMG24422.1"/>
    </source>
</evidence>
<reference evidence="13" key="1">
    <citation type="submission" date="2023-04" db="EMBL/GenBank/DDBJ databases">
        <title>Ambrosiozyma monospora NBRC 1965.</title>
        <authorList>
            <person name="Ichikawa N."/>
            <person name="Sato H."/>
            <person name="Tonouchi N."/>
        </authorList>
    </citation>
    <scope>NUCLEOTIDE SEQUENCE</scope>
    <source>
        <strain evidence="13">NBRC 1965</strain>
    </source>
</reference>
<name>A0A9W6YVH3_AMBMO</name>
<dbReference type="GO" id="GO:0005687">
    <property type="term" value="C:U4 snRNP"/>
    <property type="evidence" value="ECO:0007669"/>
    <property type="project" value="TreeGrafter"/>
</dbReference>
<evidence type="ECO:0000256" key="7">
    <source>
        <dbReference type="ARBA" id="ARBA00023187"/>
    </source>
</evidence>
<sequence>MNLVLSDCEETRITKQSFNALNKDKPIKGKKNNTNTNLTTEELREASIKEEKRKLGLVILRGENVISVVVESAPNLNTLRPQLRLNKGKKGTASAVTKGTIKNLAQSQSQGGQQSVVSQSQSQSQGGNVGEAGRGGLIGGPSRGRGGISKPPARRGGFRRN</sequence>
<comment type="caution">
    <text evidence="13">The sequence shown here is derived from an EMBL/GenBank/DDBJ whole genome shotgun (WGS) entry which is preliminary data.</text>
</comment>
<keyword evidence="9" id="KW-0687">Ribonucleoprotein</keyword>
<evidence type="ECO:0000256" key="4">
    <source>
        <dbReference type="ARBA" id="ARBA00022490"/>
    </source>
</evidence>
<keyword evidence="7" id="KW-0508">mRNA splicing</keyword>
<proteinExistence type="inferred from homology"/>
<dbReference type="GO" id="GO:0005682">
    <property type="term" value="C:U5 snRNP"/>
    <property type="evidence" value="ECO:0007669"/>
    <property type="project" value="TreeGrafter"/>
</dbReference>
<dbReference type="AlphaFoldDB" id="A0A9W6YVH3"/>
<protein>
    <recommendedName>
        <fullName evidence="10">Sm protein B</fullName>
    </recommendedName>
</protein>
<evidence type="ECO:0000256" key="10">
    <source>
        <dbReference type="ARBA" id="ARBA00041355"/>
    </source>
</evidence>
<dbReference type="GO" id="GO:0005686">
    <property type="term" value="C:U2 snRNP"/>
    <property type="evidence" value="ECO:0007669"/>
    <property type="project" value="TreeGrafter"/>
</dbReference>
<dbReference type="Gene3D" id="2.30.30.100">
    <property type="match status" value="1"/>
</dbReference>
<dbReference type="EMBL" id="BSXU01001158">
    <property type="protein sequence ID" value="GMG24422.1"/>
    <property type="molecule type" value="Genomic_DNA"/>
</dbReference>
<evidence type="ECO:0000256" key="6">
    <source>
        <dbReference type="ARBA" id="ARBA00022884"/>
    </source>
</evidence>
<comment type="similarity">
    <text evidence="3">Belongs to the snRNP SmB/SmN family.</text>
</comment>
<dbReference type="GO" id="GO:0046540">
    <property type="term" value="C:U4/U6 x U5 tri-snRNP complex"/>
    <property type="evidence" value="ECO:0007669"/>
    <property type="project" value="TreeGrafter"/>
</dbReference>
<dbReference type="GO" id="GO:0071004">
    <property type="term" value="C:U2-type prespliceosome"/>
    <property type="evidence" value="ECO:0007669"/>
    <property type="project" value="TreeGrafter"/>
</dbReference>
<keyword evidence="4" id="KW-0963">Cytoplasm</keyword>
<keyword evidence="14" id="KW-1185">Reference proteome</keyword>
<feature type="domain" description="Sm" evidence="12">
    <location>
        <begin position="1"/>
        <end position="69"/>
    </location>
</feature>
<dbReference type="PANTHER" id="PTHR10701:SF0">
    <property type="entry name" value="SMALL NUCLEAR RIBONUCLEOPROTEIN-ASSOCIATED PROTEIN B"/>
    <property type="match status" value="1"/>
</dbReference>
<organism evidence="13 14">
    <name type="scientific">Ambrosiozyma monospora</name>
    <name type="common">Yeast</name>
    <name type="synonym">Endomycopsis monosporus</name>
    <dbReference type="NCBI Taxonomy" id="43982"/>
    <lineage>
        <taxon>Eukaryota</taxon>
        <taxon>Fungi</taxon>
        <taxon>Dikarya</taxon>
        <taxon>Ascomycota</taxon>
        <taxon>Saccharomycotina</taxon>
        <taxon>Pichiomycetes</taxon>
        <taxon>Pichiales</taxon>
        <taxon>Pichiaceae</taxon>
        <taxon>Ambrosiozyma</taxon>
    </lineage>
</organism>